<accession>A0AC58U2S9</accession>
<organism evidence="1 2">
    <name type="scientific">Nicotiana tabacum</name>
    <name type="common">Common tobacco</name>
    <dbReference type="NCBI Taxonomy" id="4097"/>
    <lineage>
        <taxon>Eukaryota</taxon>
        <taxon>Viridiplantae</taxon>
        <taxon>Streptophyta</taxon>
        <taxon>Embryophyta</taxon>
        <taxon>Tracheophyta</taxon>
        <taxon>Spermatophyta</taxon>
        <taxon>Magnoliopsida</taxon>
        <taxon>eudicotyledons</taxon>
        <taxon>Gunneridae</taxon>
        <taxon>Pentapetalae</taxon>
        <taxon>asterids</taxon>
        <taxon>lamiids</taxon>
        <taxon>Solanales</taxon>
        <taxon>Solanaceae</taxon>
        <taxon>Nicotianoideae</taxon>
        <taxon>Nicotianeae</taxon>
        <taxon>Nicotiana</taxon>
    </lineage>
</organism>
<gene>
    <name evidence="2" type="primary">LOC142178333</name>
</gene>
<evidence type="ECO:0000313" key="1">
    <source>
        <dbReference type="Proteomes" id="UP000790787"/>
    </source>
</evidence>
<name>A0AC58U2S9_TOBAC</name>
<evidence type="ECO:0000313" key="2">
    <source>
        <dbReference type="RefSeq" id="XP_075103765.1"/>
    </source>
</evidence>
<dbReference type="RefSeq" id="XP_075103765.1">
    <property type="nucleotide sequence ID" value="XM_075247664.1"/>
</dbReference>
<sequence>MYILATTNYFSRWAEAVPLKKVKKETIADFIKSNIIFRYNAPANGHAEAFNKTLGNLLKKVFAKNKRDWHEKIGEALWVYRITFKTATQSIPYSLVYGVEAVLPLEQ</sequence>
<reference evidence="1" key="1">
    <citation type="journal article" date="2014" name="Nat. Commun.">
        <title>The tobacco genome sequence and its comparison with those of tomato and potato.</title>
        <authorList>
            <person name="Sierro N."/>
            <person name="Battey J.N."/>
            <person name="Ouadi S."/>
            <person name="Bakaher N."/>
            <person name="Bovet L."/>
            <person name="Willig A."/>
            <person name="Goepfert S."/>
            <person name="Peitsch M.C."/>
            <person name="Ivanov N.V."/>
        </authorList>
    </citation>
    <scope>NUCLEOTIDE SEQUENCE [LARGE SCALE GENOMIC DNA]</scope>
</reference>
<dbReference type="Proteomes" id="UP000790787">
    <property type="component" value="Chromosome 24"/>
</dbReference>
<proteinExistence type="predicted"/>
<protein>
    <submittedName>
        <fullName evidence="2">Uncharacterized protein LOC142178333</fullName>
    </submittedName>
</protein>
<reference evidence="2" key="2">
    <citation type="submission" date="2025-08" db="UniProtKB">
        <authorList>
            <consortium name="RefSeq"/>
        </authorList>
    </citation>
    <scope>IDENTIFICATION</scope>
    <source>
        <tissue evidence="2">Leaf</tissue>
    </source>
</reference>
<keyword evidence="1" id="KW-1185">Reference proteome</keyword>